<name>A0ABY4VZG8_9PROT</name>
<dbReference type="PANTHER" id="PTHR43000">
    <property type="entry name" value="DTDP-D-GLUCOSE 4,6-DEHYDRATASE-RELATED"/>
    <property type="match status" value="1"/>
</dbReference>
<accession>A0ABY4VZG8</accession>
<dbReference type="InterPro" id="IPR036291">
    <property type="entry name" value="NAD(P)-bd_dom_sf"/>
</dbReference>
<evidence type="ECO:0000313" key="2">
    <source>
        <dbReference type="EMBL" id="USG60298.1"/>
    </source>
</evidence>
<dbReference type="EMBL" id="CP098747">
    <property type="protein sequence ID" value="USG60298.1"/>
    <property type="molecule type" value="Genomic_DNA"/>
</dbReference>
<protein>
    <submittedName>
        <fullName evidence="2">GDP-mannose 4,6-dehydratase</fullName>
        <ecNumber evidence="2">4.2.1.47</ecNumber>
    </submittedName>
</protein>
<dbReference type="GO" id="GO:0008446">
    <property type="term" value="F:GDP-mannose 4,6-dehydratase activity"/>
    <property type="evidence" value="ECO:0007669"/>
    <property type="project" value="UniProtKB-EC"/>
</dbReference>
<dbReference type="Proteomes" id="UP001056291">
    <property type="component" value="Chromosome"/>
</dbReference>
<dbReference type="Pfam" id="PF16363">
    <property type="entry name" value="GDP_Man_Dehyd"/>
    <property type="match status" value="1"/>
</dbReference>
<keyword evidence="2" id="KW-0456">Lyase</keyword>
<keyword evidence="3" id="KW-1185">Reference proteome</keyword>
<evidence type="ECO:0000313" key="3">
    <source>
        <dbReference type="Proteomes" id="UP001056291"/>
    </source>
</evidence>
<gene>
    <name evidence="2" type="ORF">NBZ79_14090</name>
</gene>
<evidence type="ECO:0000259" key="1">
    <source>
        <dbReference type="Pfam" id="PF16363"/>
    </source>
</evidence>
<dbReference type="SUPFAM" id="SSF51735">
    <property type="entry name" value="NAD(P)-binding Rossmann-fold domains"/>
    <property type="match status" value="1"/>
</dbReference>
<dbReference type="RefSeq" id="WP_251933139.1">
    <property type="nucleotide sequence ID" value="NZ_CP098747.1"/>
</dbReference>
<proteinExistence type="predicted"/>
<dbReference type="EC" id="4.2.1.47" evidence="2"/>
<dbReference type="Gene3D" id="3.40.50.720">
    <property type="entry name" value="NAD(P)-binding Rossmann-like Domain"/>
    <property type="match status" value="1"/>
</dbReference>
<sequence>MSKKFLVLGSNSFSGASFCAHLLQAGYEVFGGSRSSEPHDAFLPYKWGSNQEQFSFHQLDINDDLKKIIDLIVSEKIDYIVNFASQSMVGESWDNPGDWFQTNTLSTVLLHEELRKLPFLEKYIHISTPEVYGNTSGFVDENHPFNPSTPYAVSRAAGDMSLMSYFRAYDFPVVFTRAANVYGPGQQLYRIIPRTILYGLTGQKLQLHGGGHSERSFIHIEDVSAATVKIALNGTVGDCYHISTPKLISIRNLVEKISGCMGLDPDDLIEVVGERQGKDQTYSLNDTKLRETLDWSDSISLDQGIDQTIDWVKSNLDDLQTQPQSYIHKP</sequence>
<organism evidence="2 3">
    <name type="scientific">Sneathiella marina</name>
    <dbReference type="NCBI Taxonomy" id="2950108"/>
    <lineage>
        <taxon>Bacteria</taxon>
        <taxon>Pseudomonadati</taxon>
        <taxon>Pseudomonadota</taxon>
        <taxon>Alphaproteobacteria</taxon>
        <taxon>Sneathiellales</taxon>
        <taxon>Sneathiellaceae</taxon>
        <taxon>Sneathiella</taxon>
    </lineage>
</organism>
<reference evidence="2" key="1">
    <citation type="submission" date="2022-06" db="EMBL/GenBank/DDBJ databases">
        <title>Sneathiella actinostolidae sp. nov., isolated from a sea anemonein the Western Pacific Ocean.</title>
        <authorList>
            <person name="Wei M.J."/>
        </authorList>
    </citation>
    <scope>NUCLEOTIDE SEQUENCE</scope>
    <source>
        <strain evidence="2">PHK-P5</strain>
    </source>
</reference>
<dbReference type="Gene3D" id="3.90.25.10">
    <property type="entry name" value="UDP-galactose 4-epimerase, domain 1"/>
    <property type="match status" value="1"/>
</dbReference>
<feature type="domain" description="NAD(P)-binding" evidence="1">
    <location>
        <begin position="6"/>
        <end position="308"/>
    </location>
</feature>
<dbReference type="InterPro" id="IPR016040">
    <property type="entry name" value="NAD(P)-bd_dom"/>
</dbReference>